<dbReference type="GO" id="GO:0006950">
    <property type="term" value="P:response to stress"/>
    <property type="evidence" value="ECO:0007669"/>
    <property type="project" value="TreeGrafter"/>
</dbReference>
<evidence type="ECO:0000313" key="3">
    <source>
        <dbReference type="Proteomes" id="UP000230842"/>
    </source>
</evidence>
<sequence>MCVATAAPNSFAYRKQPVYGCIAKRKWIVGTEEVAMPSVAGAERLAVALTHLGRALRSNAHRWEPADTRLRRADVAVLKRLATAGEQRVTAIADSFGLNPSVVSRQVTALEAAGLVERRPDPADARAGLISLTDAGRDELSRIWRAYAERLCQQVPDWDDETTDRFADLSVELAASMLRDELDPVDA</sequence>
<gene>
    <name evidence="2" type="ORF">CLV56_1192</name>
</gene>
<organism evidence="2 3">
    <name type="scientific">Mumia flava</name>
    <dbReference type="NCBI Taxonomy" id="1348852"/>
    <lineage>
        <taxon>Bacteria</taxon>
        <taxon>Bacillati</taxon>
        <taxon>Actinomycetota</taxon>
        <taxon>Actinomycetes</taxon>
        <taxon>Propionibacteriales</taxon>
        <taxon>Nocardioidaceae</taxon>
        <taxon>Mumia</taxon>
    </lineage>
</organism>
<evidence type="ECO:0000313" key="2">
    <source>
        <dbReference type="EMBL" id="PJJ56973.1"/>
    </source>
</evidence>
<dbReference type="Pfam" id="PF01047">
    <property type="entry name" value="MarR"/>
    <property type="match status" value="1"/>
</dbReference>
<dbReference type="InterPro" id="IPR036388">
    <property type="entry name" value="WH-like_DNA-bd_sf"/>
</dbReference>
<dbReference type="GO" id="GO:0003700">
    <property type="term" value="F:DNA-binding transcription factor activity"/>
    <property type="evidence" value="ECO:0007669"/>
    <property type="project" value="InterPro"/>
</dbReference>
<dbReference type="SUPFAM" id="SSF46785">
    <property type="entry name" value="Winged helix' DNA-binding domain"/>
    <property type="match status" value="1"/>
</dbReference>
<dbReference type="EMBL" id="PGEZ01000001">
    <property type="protein sequence ID" value="PJJ56973.1"/>
    <property type="molecule type" value="Genomic_DNA"/>
</dbReference>
<comment type="caution">
    <text evidence="2">The sequence shown here is derived from an EMBL/GenBank/DDBJ whole genome shotgun (WGS) entry which is preliminary data.</text>
</comment>
<dbReference type="InterPro" id="IPR000835">
    <property type="entry name" value="HTH_MarR-typ"/>
</dbReference>
<name>A0A2M9BG90_9ACTN</name>
<keyword evidence="2" id="KW-0238">DNA-binding</keyword>
<dbReference type="PANTHER" id="PTHR33164:SF57">
    <property type="entry name" value="MARR-FAMILY TRANSCRIPTIONAL REGULATOR"/>
    <property type="match status" value="1"/>
</dbReference>
<dbReference type="SMART" id="SM00347">
    <property type="entry name" value="HTH_MARR"/>
    <property type="match status" value="1"/>
</dbReference>
<dbReference type="CDD" id="cd00090">
    <property type="entry name" value="HTH_ARSR"/>
    <property type="match status" value="1"/>
</dbReference>
<keyword evidence="3" id="KW-1185">Reference proteome</keyword>
<reference evidence="2 3" key="1">
    <citation type="submission" date="2017-11" db="EMBL/GenBank/DDBJ databases">
        <title>Genomic Encyclopedia of Archaeal and Bacterial Type Strains, Phase II (KMG-II): From Individual Species to Whole Genera.</title>
        <authorList>
            <person name="Goeker M."/>
        </authorList>
    </citation>
    <scope>NUCLEOTIDE SEQUENCE [LARGE SCALE GENOMIC DNA]</scope>
    <source>
        <strain evidence="2 3">DSM 27763</strain>
    </source>
</reference>
<proteinExistence type="predicted"/>
<dbReference type="PANTHER" id="PTHR33164">
    <property type="entry name" value="TRANSCRIPTIONAL REGULATOR, MARR FAMILY"/>
    <property type="match status" value="1"/>
</dbReference>
<dbReference type="InterPro" id="IPR036390">
    <property type="entry name" value="WH_DNA-bd_sf"/>
</dbReference>
<protein>
    <submittedName>
        <fullName evidence="2">DNA-binding MarR family transcriptional regulator</fullName>
    </submittedName>
</protein>
<dbReference type="Gene3D" id="1.10.10.10">
    <property type="entry name" value="Winged helix-like DNA-binding domain superfamily/Winged helix DNA-binding domain"/>
    <property type="match status" value="1"/>
</dbReference>
<dbReference type="Proteomes" id="UP000230842">
    <property type="component" value="Unassembled WGS sequence"/>
</dbReference>
<accession>A0A2M9BG90</accession>
<dbReference type="GO" id="GO:0003677">
    <property type="term" value="F:DNA binding"/>
    <property type="evidence" value="ECO:0007669"/>
    <property type="project" value="UniProtKB-KW"/>
</dbReference>
<dbReference type="InterPro" id="IPR039422">
    <property type="entry name" value="MarR/SlyA-like"/>
</dbReference>
<evidence type="ECO:0000259" key="1">
    <source>
        <dbReference type="PROSITE" id="PS50995"/>
    </source>
</evidence>
<feature type="domain" description="HTH marR-type" evidence="1">
    <location>
        <begin position="42"/>
        <end position="187"/>
    </location>
</feature>
<dbReference type="PROSITE" id="PS50995">
    <property type="entry name" value="HTH_MARR_2"/>
    <property type="match status" value="1"/>
</dbReference>
<dbReference type="AlphaFoldDB" id="A0A2M9BG90"/>
<dbReference type="InterPro" id="IPR011991">
    <property type="entry name" value="ArsR-like_HTH"/>
</dbReference>